<dbReference type="Pfam" id="PF03795">
    <property type="entry name" value="YCII"/>
    <property type="match status" value="1"/>
</dbReference>
<sequence length="86" mass="9121">MSGRHFLVLAMRSPGFDAAVGPRHRAFLDALEAEGRLAGTGPFADGSGGAYLLRAGDLAEATAIAHRDPLHTESASILTVHEWLLR</sequence>
<dbReference type="Proteomes" id="UP000675747">
    <property type="component" value="Unassembled WGS sequence"/>
</dbReference>
<gene>
    <name evidence="4" type="ORF">KB893_017755</name>
    <name evidence="3" type="ORF">KB893_13415</name>
</gene>
<keyword evidence="5" id="KW-1185">Reference proteome</keyword>
<dbReference type="EMBL" id="JAGQFT010000140">
    <property type="protein sequence ID" value="MBR0563504.1"/>
    <property type="molecule type" value="Genomic_DNA"/>
</dbReference>
<protein>
    <recommendedName>
        <fullName evidence="2">YCII-related domain-containing protein</fullName>
    </recommendedName>
</protein>
<proteinExistence type="inferred from homology"/>
<evidence type="ECO:0000313" key="5">
    <source>
        <dbReference type="Proteomes" id="UP000675747"/>
    </source>
</evidence>
<name>A0A8J7VX99_9GAMM</name>
<evidence type="ECO:0000256" key="1">
    <source>
        <dbReference type="ARBA" id="ARBA00007689"/>
    </source>
</evidence>
<reference evidence="3" key="2">
    <citation type="submission" date="2021-04" db="EMBL/GenBank/DDBJ databases">
        <authorList>
            <person name="Karlyshev A.V."/>
        </authorList>
    </citation>
    <scope>NUCLEOTIDE SEQUENCE</scope>
    <source>
        <strain evidence="3">LMG 29479</strain>
    </source>
</reference>
<feature type="domain" description="YCII-related" evidence="2">
    <location>
        <begin position="17"/>
        <end position="83"/>
    </location>
</feature>
<evidence type="ECO:0000313" key="3">
    <source>
        <dbReference type="EMBL" id="MBR0563504.1"/>
    </source>
</evidence>
<evidence type="ECO:0000259" key="2">
    <source>
        <dbReference type="Pfam" id="PF03795"/>
    </source>
</evidence>
<comment type="similarity">
    <text evidence="1">Belongs to the YciI family.</text>
</comment>
<dbReference type="InterPro" id="IPR011008">
    <property type="entry name" value="Dimeric_a/b-barrel"/>
</dbReference>
<accession>A0A8J7VX99</accession>
<organism evidence="3">
    <name type="scientific">Coralloluteibacterium stylophorae</name>
    <dbReference type="NCBI Taxonomy" id="1776034"/>
    <lineage>
        <taxon>Bacteria</taxon>
        <taxon>Pseudomonadati</taxon>
        <taxon>Pseudomonadota</taxon>
        <taxon>Gammaproteobacteria</taxon>
        <taxon>Lysobacterales</taxon>
        <taxon>Lysobacteraceae</taxon>
        <taxon>Coralloluteibacterium</taxon>
    </lineage>
</organism>
<dbReference type="Gene3D" id="3.30.70.1060">
    <property type="entry name" value="Dimeric alpha+beta barrel"/>
    <property type="match status" value="1"/>
</dbReference>
<dbReference type="InterPro" id="IPR005545">
    <property type="entry name" value="YCII"/>
</dbReference>
<dbReference type="PANTHER" id="PTHR37828:SF1">
    <property type="entry name" value="YCII-RELATED DOMAIN-CONTAINING PROTEIN"/>
    <property type="match status" value="1"/>
</dbReference>
<evidence type="ECO:0000313" key="4">
    <source>
        <dbReference type="EMBL" id="MBS7458982.1"/>
    </source>
</evidence>
<dbReference type="PANTHER" id="PTHR37828">
    <property type="entry name" value="GSR2449 PROTEIN"/>
    <property type="match status" value="1"/>
</dbReference>
<dbReference type="SUPFAM" id="SSF54909">
    <property type="entry name" value="Dimeric alpha+beta barrel"/>
    <property type="match status" value="1"/>
</dbReference>
<dbReference type="EMBL" id="JAGQFT020000018">
    <property type="protein sequence ID" value="MBS7458982.1"/>
    <property type="molecule type" value="Genomic_DNA"/>
</dbReference>
<reference evidence="4 5" key="1">
    <citation type="journal article" date="2021" name="Microbiol. Resour. Announc.">
        <title>Draft Genome Sequence of Coralloluteibacterium stylophorae LMG 29479T.</title>
        <authorList>
            <person name="Karlyshev A.V."/>
            <person name="Kudryashova E.B."/>
            <person name="Ariskina E.V."/>
            <person name="Conroy A.P."/>
            <person name="Abidueva E.Y."/>
        </authorList>
    </citation>
    <scope>NUCLEOTIDE SEQUENCE [LARGE SCALE GENOMIC DNA]</scope>
    <source>
        <strain evidence="4 5">LMG 29479</strain>
    </source>
</reference>
<comment type="caution">
    <text evidence="3">The sequence shown here is derived from an EMBL/GenBank/DDBJ whole genome shotgun (WGS) entry which is preliminary data.</text>
</comment>
<dbReference type="AlphaFoldDB" id="A0A8J7VX99"/>